<dbReference type="KEGG" id="glt:GlitD10_1965"/>
<accession>A0A1J0AEG6</accession>
<feature type="domain" description="J" evidence="1">
    <location>
        <begin position="3"/>
        <end position="65"/>
    </location>
</feature>
<dbReference type="Proteomes" id="UP000180235">
    <property type="component" value="Chromosome"/>
</dbReference>
<evidence type="ECO:0000259" key="1">
    <source>
        <dbReference type="PROSITE" id="PS50076"/>
    </source>
</evidence>
<dbReference type="SMART" id="SM00271">
    <property type="entry name" value="DnaJ"/>
    <property type="match status" value="1"/>
</dbReference>
<protein>
    <submittedName>
        <fullName evidence="2">DnaJ-class molecular chaperone</fullName>
    </submittedName>
</protein>
<dbReference type="InterPro" id="IPR036869">
    <property type="entry name" value="J_dom_sf"/>
</dbReference>
<dbReference type="InterPro" id="IPR050817">
    <property type="entry name" value="DjlA_DnaK_co-chaperone"/>
</dbReference>
<reference evidence="2 3" key="1">
    <citation type="submission" date="2016-10" db="EMBL/GenBank/DDBJ databases">
        <title>Description of Gloeomargarita lithophora gen. nov., sp. nov., a thylakoid-bearing basal-branching cyanobacterium with intracellular carbonates, and proposal for Gloeomargaritales ord. nov.</title>
        <authorList>
            <person name="Moreira D."/>
            <person name="Tavera R."/>
            <person name="Benzerara K."/>
            <person name="Skouri-Panet F."/>
            <person name="Couradeau E."/>
            <person name="Gerard E."/>
            <person name="Loussert C."/>
            <person name="Novelo E."/>
            <person name="Zivanovic Y."/>
            <person name="Lopez-Garcia P."/>
        </authorList>
    </citation>
    <scope>NUCLEOTIDE SEQUENCE [LARGE SCALE GENOMIC DNA]</scope>
    <source>
        <strain evidence="2 3">D10</strain>
    </source>
</reference>
<dbReference type="AlphaFoldDB" id="A0A1J0AEG6"/>
<keyword evidence="3" id="KW-1185">Reference proteome</keyword>
<dbReference type="PRINTS" id="PR00625">
    <property type="entry name" value="JDOMAIN"/>
</dbReference>
<dbReference type="InterPro" id="IPR001623">
    <property type="entry name" value="DnaJ_domain"/>
</dbReference>
<dbReference type="Gene3D" id="1.10.287.110">
    <property type="entry name" value="DnaJ domain"/>
    <property type="match status" value="1"/>
</dbReference>
<dbReference type="SUPFAM" id="SSF46565">
    <property type="entry name" value="Chaperone J-domain"/>
    <property type="match status" value="1"/>
</dbReference>
<evidence type="ECO:0000313" key="2">
    <source>
        <dbReference type="EMBL" id="APB34291.1"/>
    </source>
</evidence>
<dbReference type="OrthoDB" id="9779889at2"/>
<dbReference type="PANTHER" id="PTHR24074">
    <property type="entry name" value="CO-CHAPERONE PROTEIN DJLA"/>
    <property type="match status" value="1"/>
</dbReference>
<dbReference type="EMBL" id="CP017675">
    <property type="protein sequence ID" value="APB34291.1"/>
    <property type="molecule type" value="Genomic_DNA"/>
</dbReference>
<dbReference type="CDD" id="cd06257">
    <property type="entry name" value="DnaJ"/>
    <property type="match status" value="1"/>
</dbReference>
<dbReference type="RefSeq" id="WP_071454753.1">
    <property type="nucleotide sequence ID" value="NZ_CP017675.1"/>
</dbReference>
<dbReference type="PROSITE" id="PS50076">
    <property type="entry name" value="DNAJ_2"/>
    <property type="match status" value="1"/>
</dbReference>
<dbReference type="Pfam" id="PF00226">
    <property type="entry name" value="DnaJ"/>
    <property type="match status" value="1"/>
</dbReference>
<name>A0A1J0AEG6_9CYAN</name>
<organism evidence="2 3">
    <name type="scientific">Gloeomargarita lithophora Alchichica-D10</name>
    <dbReference type="NCBI Taxonomy" id="1188229"/>
    <lineage>
        <taxon>Bacteria</taxon>
        <taxon>Bacillati</taxon>
        <taxon>Cyanobacteriota</taxon>
        <taxon>Cyanophyceae</taxon>
        <taxon>Gloeomargaritales</taxon>
        <taxon>Gloeomargaritaceae</taxon>
        <taxon>Gloeomargarita</taxon>
    </lineage>
</organism>
<sequence>MSDHYQTLGVRPSATHAQVKAAYRRLVKLCHPDTNPQGHERMIALNLAYEVLGDPAQRRTYDQQKTGTLPSPPPSPPPQLWWQEVFQPVDQRVRRILVTRRQQLDRLAADPFDDECMAAFSQYLGACRRTLQQAETLFRSQASPPALAGVASGLYHCLNHLQDALEDLHWFTQSYSEQYLQTSEALFRRAGEQRQRAWQAARWAGFS</sequence>
<evidence type="ECO:0000313" key="3">
    <source>
        <dbReference type="Proteomes" id="UP000180235"/>
    </source>
</evidence>
<proteinExistence type="predicted"/>
<gene>
    <name evidence="2" type="primary">dnaJ-2</name>
    <name evidence="2" type="ORF">GlitD10_1965</name>
</gene>
<dbReference type="STRING" id="1188229.GlitD10_1965"/>